<dbReference type="RefSeq" id="WP_259630136.1">
    <property type="nucleotide sequence ID" value="NZ_JANYMP010000052.1"/>
</dbReference>
<reference evidence="1" key="1">
    <citation type="submission" date="2022-08" db="EMBL/GenBank/DDBJ databases">
        <authorList>
            <person name="Tistechok S."/>
            <person name="Samborskyy M."/>
            <person name="Roman I."/>
        </authorList>
    </citation>
    <scope>NUCLEOTIDE SEQUENCE</scope>
    <source>
        <strain evidence="1">DSM 103496</strain>
    </source>
</reference>
<evidence type="ECO:0000313" key="2">
    <source>
        <dbReference type="Proteomes" id="UP001141259"/>
    </source>
</evidence>
<name>A0A9X2VZ86_9PSEU</name>
<dbReference type="EMBL" id="JANYMP010000052">
    <property type="protein sequence ID" value="MCS7484689.1"/>
    <property type="molecule type" value="Genomic_DNA"/>
</dbReference>
<gene>
    <name evidence="1" type="ORF">NZH93_48345</name>
</gene>
<dbReference type="AlphaFoldDB" id="A0A9X2VZ86"/>
<organism evidence="1 2">
    <name type="scientific">Umezawaea endophytica</name>
    <dbReference type="NCBI Taxonomy" id="1654476"/>
    <lineage>
        <taxon>Bacteria</taxon>
        <taxon>Bacillati</taxon>
        <taxon>Actinomycetota</taxon>
        <taxon>Actinomycetes</taxon>
        <taxon>Pseudonocardiales</taxon>
        <taxon>Pseudonocardiaceae</taxon>
        <taxon>Umezawaea</taxon>
    </lineage>
</organism>
<dbReference type="Proteomes" id="UP001141259">
    <property type="component" value="Unassembled WGS sequence"/>
</dbReference>
<evidence type="ECO:0000313" key="1">
    <source>
        <dbReference type="EMBL" id="MCS7484689.1"/>
    </source>
</evidence>
<comment type="caution">
    <text evidence="1">The sequence shown here is derived from an EMBL/GenBank/DDBJ whole genome shotgun (WGS) entry which is preliminary data.</text>
</comment>
<keyword evidence="2" id="KW-1185">Reference proteome</keyword>
<protein>
    <submittedName>
        <fullName evidence="1">Uncharacterized protein</fullName>
    </submittedName>
</protein>
<accession>A0A9X2VZ86</accession>
<proteinExistence type="predicted"/>
<sequence>MRVGPLDLPEADAGAEELWVVGVEVGAHGTVWSHYEVVAE</sequence>